<name>A0ABQ5GLU2_9ASTR</name>
<gene>
    <name evidence="1" type="ORF">Tco_1042906</name>
</gene>
<proteinExistence type="predicted"/>
<reference evidence="1" key="1">
    <citation type="journal article" date="2022" name="Int. J. Mol. Sci.">
        <title>Draft Genome of Tanacetum Coccineum: Genomic Comparison of Closely Related Tanacetum-Family Plants.</title>
        <authorList>
            <person name="Yamashiro T."/>
            <person name="Shiraishi A."/>
            <person name="Nakayama K."/>
            <person name="Satake H."/>
        </authorList>
    </citation>
    <scope>NUCLEOTIDE SEQUENCE</scope>
</reference>
<dbReference type="EMBL" id="BQNB010018602">
    <property type="protein sequence ID" value="GJT76181.1"/>
    <property type="molecule type" value="Genomic_DNA"/>
</dbReference>
<evidence type="ECO:0000313" key="2">
    <source>
        <dbReference type="Proteomes" id="UP001151760"/>
    </source>
</evidence>
<reference evidence="1" key="2">
    <citation type="submission" date="2022-01" db="EMBL/GenBank/DDBJ databases">
        <authorList>
            <person name="Yamashiro T."/>
            <person name="Shiraishi A."/>
            <person name="Satake H."/>
            <person name="Nakayama K."/>
        </authorList>
    </citation>
    <scope>NUCLEOTIDE SEQUENCE</scope>
</reference>
<comment type="caution">
    <text evidence="1">The sequence shown here is derived from an EMBL/GenBank/DDBJ whole genome shotgun (WGS) entry which is preliminary data.</text>
</comment>
<keyword evidence="2" id="KW-1185">Reference proteome</keyword>
<organism evidence="1 2">
    <name type="scientific">Tanacetum coccineum</name>
    <dbReference type="NCBI Taxonomy" id="301880"/>
    <lineage>
        <taxon>Eukaryota</taxon>
        <taxon>Viridiplantae</taxon>
        <taxon>Streptophyta</taxon>
        <taxon>Embryophyta</taxon>
        <taxon>Tracheophyta</taxon>
        <taxon>Spermatophyta</taxon>
        <taxon>Magnoliopsida</taxon>
        <taxon>eudicotyledons</taxon>
        <taxon>Gunneridae</taxon>
        <taxon>Pentapetalae</taxon>
        <taxon>asterids</taxon>
        <taxon>campanulids</taxon>
        <taxon>Asterales</taxon>
        <taxon>Asteraceae</taxon>
        <taxon>Asteroideae</taxon>
        <taxon>Anthemideae</taxon>
        <taxon>Anthemidinae</taxon>
        <taxon>Tanacetum</taxon>
    </lineage>
</organism>
<protein>
    <submittedName>
        <fullName evidence="1">Uncharacterized protein</fullName>
    </submittedName>
</protein>
<evidence type="ECO:0000313" key="1">
    <source>
        <dbReference type="EMBL" id="GJT76181.1"/>
    </source>
</evidence>
<sequence>MCDPSKHINHIITDVPVWQEGHPLEPKDRWREYYEAPLKKDHFRWERLICYYCKDREDADSQCPARARVLNDLSVEEKEMYKSRHSADHILLQDGKVVVSRWSVKIQSNNQEDSMTRNNARGNGIAGKCRMTEQRRLINPVQTTSGLKNGNLNGKAHESGRMICALNVGGHILKADECDAFDSDVDEESEPHQGNFCDSDLEVGLQKHKIRMQLFRDINGTKTNCKAVACQLGKSKKFSHRPKSENTNMEVLHTLHMDLCGPMRDESKWKIEFGLEELVPSVWVESERKYDISAVYGITHWWFRRKEFYINKHSEPSDYEAVRS</sequence>
<accession>A0ABQ5GLU2</accession>
<dbReference type="Proteomes" id="UP001151760">
    <property type="component" value="Unassembled WGS sequence"/>
</dbReference>